<feature type="chain" id="PRO_5040218950" description="Yeast cell wall synthesis Kre9/Knh1-like N-terminal domain-containing protein" evidence="3">
    <location>
        <begin position="20"/>
        <end position="220"/>
    </location>
</feature>
<evidence type="ECO:0000256" key="1">
    <source>
        <dbReference type="ARBA" id="ARBA00022729"/>
    </source>
</evidence>
<dbReference type="Proteomes" id="UP000750711">
    <property type="component" value="Unassembled WGS sequence"/>
</dbReference>
<sequence>MRFSIATFFVAAVAAVASAQSAQPNGPNPFVIPTSGLSFAAGSPATINWTPTSQGTVTIILRQGTSVALGDGTPIAKNIANSGSFSWTPPSDIVRGTDYAFEIVDDTNPNNVNYTPQFLIDSSNTVSSVSATAKSASSTAAASSSAASSSASSSDSSSASSSQTASSSEASTTLATSASASATTASTASKTAAPSSNAAAPAMKVSAGGIVALVLGALAL</sequence>
<feature type="region of interest" description="Disordered" evidence="2">
    <location>
        <begin position="144"/>
        <end position="170"/>
    </location>
</feature>
<evidence type="ECO:0000313" key="6">
    <source>
        <dbReference type="Proteomes" id="UP000750711"/>
    </source>
</evidence>
<feature type="signal peptide" evidence="3">
    <location>
        <begin position="1"/>
        <end position="19"/>
    </location>
</feature>
<evidence type="ECO:0000256" key="3">
    <source>
        <dbReference type="SAM" id="SignalP"/>
    </source>
</evidence>
<evidence type="ECO:0000256" key="2">
    <source>
        <dbReference type="SAM" id="MobiDB-lite"/>
    </source>
</evidence>
<organism evidence="5 6">
    <name type="scientific">Trichoglossum hirsutum</name>
    <dbReference type="NCBI Taxonomy" id="265104"/>
    <lineage>
        <taxon>Eukaryota</taxon>
        <taxon>Fungi</taxon>
        <taxon>Dikarya</taxon>
        <taxon>Ascomycota</taxon>
        <taxon>Pezizomycotina</taxon>
        <taxon>Geoglossomycetes</taxon>
        <taxon>Geoglossales</taxon>
        <taxon>Geoglossaceae</taxon>
        <taxon>Trichoglossum</taxon>
    </lineage>
</organism>
<protein>
    <recommendedName>
        <fullName evidence="4">Yeast cell wall synthesis Kre9/Knh1-like N-terminal domain-containing protein</fullName>
    </recommendedName>
</protein>
<name>A0A9P8I9H0_9PEZI</name>
<evidence type="ECO:0000259" key="4">
    <source>
        <dbReference type="Pfam" id="PF10342"/>
    </source>
</evidence>
<dbReference type="AlphaFoldDB" id="A0A9P8I9H0"/>
<keyword evidence="1 3" id="KW-0732">Signal</keyword>
<reference evidence="5" key="1">
    <citation type="submission" date="2021-03" db="EMBL/GenBank/DDBJ databases">
        <title>Comparative genomics and phylogenomic investigation of the class Geoglossomycetes provide insights into ecological specialization and systematics.</title>
        <authorList>
            <person name="Melie T."/>
            <person name="Pirro S."/>
            <person name="Miller A.N."/>
            <person name="Quandt A."/>
        </authorList>
    </citation>
    <scope>NUCLEOTIDE SEQUENCE</scope>
    <source>
        <strain evidence="5">CAQ_001_2017</strain>
    </source>
</reference>
<gene>
    <name evidence="5" type="ORF">GP486_008586</name>
</gene>
<comment type="caution">
    <text evidence="5">The sequence shown here is derived from an EMBL/GenBank/DDBJ whole genome shotgun (WGS) entry which is preliminary data.</text>
</comment>
<dbReference type="InterPro" id="IPR018466">
    <property type="entry name" value="Kre9/Knh1-like_N"/>
</dbReference>
<proteinExistence type="predicted"/>
<feature type="domain" description="Yeast cell wall synthesis Kre9/Knh1-like N-terminal" evidence="4">
    <location>
        <begin position="33"/>
        <end position="119"/>
    </location>
</feature>
<dbReference type="Pfam" id="PF10342">
    <property type="entry name" value="Kre9_KNH"/>
    <property type="match status" value="1"/>
</dbReference>
<dbReference type="PANTHER" id="PTHR40633:SF5">
    <property type="entry name" value="ANCHORED PROTEIN, PUTATIVE (AFU_ORTHOLOGUE AFUA_8G04370)-RELATED"/>
    <property type="match status" value="1"/>
</dbReference>
<evidence type="ECO:0000313" key="5">
    <source>
        <dbReference type="EMBL" id="KAH0543328.1"/>
    </source>
</evidence>
<dbReference type="InterPro" id="IPR052982">
    <property type="entry name" value="SRP1/TIP1-like"/>
</dbReference>
<accession>A0A9P8I9H0</accession>
<dbReference type="EMBL" id="JAGHQM010003515">
    <property type="protein sequence ID" value="KAH0543328.1"/>
    <property type="molecule type" value="Genomic_DNA"/>
</dbReference>
<dbReference type="PANTHER" id="PTHR40633">
    <property type="entry name" value="MATRIX PROTEIN, PUTATIVE (AFU_ORTHOLOGUE AFUA_8G05410)-RELATED"/>
    <property type="match status" value="1"/>
</dbReference>
<keyword evidence="6" id="KW-1185">Reference proteome</keyword>